<evidence type="ECO:0000259" key="3">
    <source>
        <dbReference type="PROSITE" id="PS51898"/>
    </source>
</evidence>
<evidence type="ECO:0000256" key="1">
    <source>
        <dbReference type="ARBA" id="ARBA00022908"/>
    </source>
</evidence>
<reference evidence="5" key="1">
    <citation type="submission" date="2016-10" db="EMBL/GenBank/DDBJ databases">
        <authorList>
            <person name="Varghese N."/>
            <person name="Submissions S."/>
        </authorList>
    </citation>
    <scope>NUCLEOTIDE SEQUENCE [LARGE SCALE GENOMIC DNA]</scope>
    <source>
        <strain evidence="5">BL36</strain>
    </source>
</reference>
<keyword evidence="2" id="KW-0233">DNA recombination</keyword>
<dbReference type="Pfam" id="PF00589">
    <property type="entry name" value="Phage_integrase"/>
    <property type="match status" value="1"/>
</dbReference>
<dbReference type="InterPro" id="IPR050090">
    <property type="entry name" value="Tyrosine_recombinase_XerCD"/>
</dbReference>
<keyword evidence="1" id="KW-0229">DNA integration</keyword>
<name>A0A1I4RP15_9HYPH</name>
<dbReference type="RefSeq" id="WP_167367827.1">
    <property type="nucleotide sequence ID" value="NZ_FOTK01000037.1"/>
</dbReference>
<evidence type="ECO:0000313" key="4">
    <source>
        <dbReference type="EMBL" id="SFM53965.1"/>
    </source>
</evidence>
<dbReference type="PANTHER" id="PTHR30349">
    <property type="entry name" value="PHAGE INTEGRASE-RELATED"/>
    <property type="match status" value="1"/>
</dbReference>
<proteinExistence type="predicted"/>
<sequence length="335" mass="39262">MATIRKRNGKFQVQIRIKGSQSVTRTFKTKTEATIWSKTTEVEKYNNPVSHNKDCTNQETVGSLLERYYIEVLSKRPWYSRECSILRRFQRSDIYNIRIEDLCEGDIARYRDQRLKSVKPATVVRELSIGSHCMTTAQGEWGIRLPTNAFKSARKPKVRNSRERRISQEEWNRIVESDRQRGRRSMLHIIELAIETAMRKGELLNAKWTDVDFSQSTLHIPKTKNEYPRTIPLTPKAINIIKSIVRTDNNNNIITVNYFTLNSWWVELLKAAGIRNLRWHDLRHEGISRHFEYGLSVPEVAMISGHRDYQMLRRYTHIKPANVAAKLAMLFNKDS</sequence>
<dbReference type="InterPro" id="IPR011010">
    <property type="entry name" value="DNA_brk_join_enz"/>
</dbReference>
<dbReference type="PROSITE" id="PS51898">
    <property type="entry name" value="TYR_RECOMBINASE"/>
    <property type="match status" value="1"/>
</dbReference>
<gene>
    <name evidence="4" type="ORF">SAMN05192568_10373</name>
</gene>
<evidence type="ECO:0000256" key="2">
    <source>
        <dbReference type="ARBA" id="ARBA00023172"/>
    </source>
</evidence>
<dbReference type="CDD" id="cd00796">
    <property type="entry name" value="INT_Rci_Hp1_C"/>
    <property type="match status" value="1"/>
</dbReference>
<dbReference type="Gene3D" id="1.10.443.10">
    <property type="entry name" value="Intergrase catalytic core"/>
    <property type="match status" value="1"/>
</dbReference>
<protein>
    <submittedName>
        <fullName evidence="4">Site-specific recombinase XerD</fullName>
    </submittedName>
</protein>
<dbReference type="InterPro" id="IPR002104">
    <property type="entry name" value="Integrase_catalytic"/>
</dbReference>
<dbReference type="GO" id="GO:0006310">
    <property type="term" value="P:DNA recombination"/>
    <property type="evidence" value="ECO:0007669"/>
    <property type="project" value="UniProtKB-KW"/>
</dbReference>
<feature type="domain" description="Tyr recombinase" evidence="3">
    <location>
        <begin position="161"/>
        <end position="328"/>
    </location>
</feature>
<dbReference type="STRING" id="582667.SAMN05192568_10373"/>
<dbReference type="InterPro" id="IPR013762">
    <property type="entry name" value="Integrase-like_cat_sf"/>
</dbReference>
<dbReference type="PANTHER" id="PTHR30349:SF94">
    <property type="entry name" value="INTEGRASE_RECOMBINASE HI_1414-RELATED"/>
    <property type="match status" value="1"/>
</dbReference>
<organism evidence="4 5">
    <name type="scientific">Methylobacterium pseudosasicola</name>
    <dbReference type="NCBI Taxonomy" id="582667"/>
    <lineage>
        <taxon>Bacteria</taxon>
        <taxon>Pseudomonadati</taxon>
        <taxon>Pseudomonadota</taxon>
        <taxon>Alphaproteobacteria</taxon>
        <taxon>Hyphomicrobiales</taxon>
        <taxon>Methylobacteriaceae</taxon>
        <taxon>Methylobacterium</taxon>
    </lineage>
</organism>
<dbReference type="Proteomes" id="UP000199048">
    <property type="component" value="Unassembled WGS sequence"/>
</dbReference>
<dbReference type="GO" id="GO:0015074">
    <property type="term" value="P:DNA integration"/>
    <property type="evidence" value="ECO:0007669"/>
    <property type="project" value="UniProtKB-KW"/>
</dbReference>
<evidence type="ECO:0000313" key="5">
    <source>
        <dbReference type="Proteomes" id="UP000199048"/>
    </source>
</evidence>
<accession>A0A1I4RP15</accession>
<keyword evidence="5" id="KW-1185">Reference proteome</keyword>
<dbReference type="GO" id="GO:0003677">
    <property type="term" value="F:DNA binding"/>
    <property type="evidence" value="ECO:0007669"/>
    <property type="project" value="InterPro"/>
</dbReference>
<dbReference type="EMBL" id="FOTK01000037">
    <property type="protein sequence ID" value="SFM53965.1"/>
    <property type="molecule type" value="Genomic_DNA"/>
</dbReference>
<dbReference type="AlphaFoldDB" id="A0A1I4RP15"/>
<dbReference type="SUPFAM" id="SSF56349">
    <property type="entry name" value="DNA breaking-rejoining enzymes"/>
    <property type="match status" value="1"/>
</dbReference>